<dbReference type="Gene3D" id="3.20.20.140">
    <property type="entry name" value="Metal-dependent hydrolases"/>
    <property type="match status" value="1"/>
</dbReference>
<dbReference type="InterPro" id="IPR006680">
    <property type="entry name" value="Amidohydro-rel"/>
</dbReference>
<evidence type="ECO:0000259" key="2">
    <source>
        <dbReference type="Pfam" id="PF04909"/>
    </source>
</evidence>
<reference evidence="3" key="1">
    <citation type="submission" date="2019-09" db="EMBL/GenBank/DDBJ databases">
        <title>Characterisation of the sponge microbiome using genome-centric metagenomics.</title>
        <authorList>
            <person name="Engelberts J.P."/>
            <person name="Robbins S.J."/>
            <person name="De Goeij J.M."/>
            <person name="Aranda M."/>
            <person name="Bell S.C."/>
            <person name="Webster N.S."/>
        </authorList>
    </citation>
    <scope>NUCLEOTIDE SEQUENCE</scope>
    <source>
        <strain evidence="3">SB0664_bin_43</strain>
    </source>
</reference>
<comment type="similarity">
    <text evidence="1">Belongs to the metallo-dependent hydrolases superfamily.</text>
</comment>
<organism evidence="3">
    <name type="scientific">Boseongicola sp. SB0664_bin_43</name>
    <dbReference type="NCBI Taxonomy" id="2604844"/>
    <lineage>
        <taxon>Bacteria</taxon>
        <taxon>Pseudomonadati</taxon>
        <taxon>Pseudomonadota</taxon>
        <taxon>Alphaproteobacteria</taxon>
        <taxon>Rhodobacterales</taxon>
        <taxon>Paracoccaceae</taxon>
        <taxon>Boseongicola</taxon>
    </lineage>
</organism>
<dbReference type="PANTHER" id="PTHR43569:SF2">
    <property type="entry name" value="AMIDOHYDROLASE-RELATED DOMAIN-CONTAINING PROTEIN"/>
    <property type="match status" value="1"/>
</dbReference>
<dbReference type="AlphaFoldDB" id="A0A6B0Y053"/>
<gene>
    <name evidence="3" type="ORF">F4Y60_05060</name>
</gene>
<name>A0A6B0Y053_9RHOB</name>
<comment type="caution">
    <text evidence="3">The sequence shown here is derived from an EMBL/GenBank/DDBJ whole genome shotgun (WGS) entry which is preliminary data.</text>
</comment>
<dbReference type="EMBL" id="VXRY01000200">
    <property type="protein sequence ID" value="MXY33453.1"/>
    <property type="molecule type" value="Genomic_DNA"/>
</dbReference>
<dbReference type="Pfam" id="PF04909">
    <property type="entry name" value="Amidohydro_2"/>
    <property type="match status" value="1"/>
</dbReference>
<proteinExistence type="inferred from homology"/>
<feature type="domain" description="Amidohydrolase-related" evidence="2">
    <location>
        <begin position="4"/>
        <end position="275"/>
    </location>
</feature>
<protein>
    <submittedName>
        <fullName evidence="3">Amidohydrolase family protein</fullName>
    </submittedName>
</protein>
<dbReference type="PANTHER" id="PTHR43569">
    <property type="entry name" value="AMIDOHYDROLASE"/>
    <property type="match status" value="1"/>
</dbReference>
<accession>A0A6B0Y053</accession>
<keyword evidence="3" id="KW-0378">Hydrolase</keyword>
<dbReference type="GO" id="GO:0016787">
    <property type="term" value="F:hydrolase activity"/>
    <property type="evidence" value="ECO:0007669"/>
    <property type="project" value="UniProtKB-KW"/>
</dbReference>
<dbReference type="InterPro" id="IPR032466">
    <property type="entry name" value="Metal_Hydrolase"/>
</dbReference>
<dbReference type="InterPro" id="IPR052350">
    <property type="entry name" value="Metallo-dep_Lactonases"/>
</dbReference>
<evidence type="ECO:0000256" key="1">
    <source>
        <dbReference type="ARBA" id="ARBA00038310"/>
    </source>
</evidence>
<evidence type="ECO:0000313" key="3">
    <source>
        <dbReference type="EMBL" id="MXY33453.1"/>
    </source>
</evidence>
<sequence length="284" mass="31511">MTRIDAHQHFWSLARGDYGWLTPELASIYRDFLPDDLRPLLAEAGIDGTILVQAAPTVAETEFMLGLAREEPFIRGVVGWLDFEDPRAPDEIARLARQSALVGLRPMIQDIADDGWMLGEGLVPAFDTLVASDLTFDALTLPRHLPALRELLARHPEMRTVIDHGSKPLIRDGIMDGWDRDMAALASETSAFCKLSGLVTEALADWTVDDLRPYVDHLLDTFGPYRLVWGSDWPVCTLASSYERWVEVTGELLSGLVEDERSAILGGNAARAYRLRAPDTANAK</sequence>
<dbReference type="SUPFAM" id="SSF51556">
    <property type="entry name" value="Metallo-dependent hydrolases"/>
    <property type="match status" value="1"/>
</dbReference>